<proteinExistence type="predicted"/>
<feature type="transmembrane region" description="Helical" evidence="1">
    <location>
        <begin position="292"/>
        <end position="311"/>
    </location>
</feature>
<name>A0A2V1DF75_9PLEO</name>
<feature type="transmembrane region" description="Helical" evidence="1">
    <location>
        <begin position="196"/>
        <end position="213"/>
    </location>
</feature>
<reference evidence="2 3" key="1">
    <citation type="journal article" date="2018" name="Sci. Rep.">
        <title>Comparative genomics provides insights into the lifestyle and reveals functional heterogeneity of dark septate endophytic fungi.</title>
        <authorList>
            <person name="Knapp D.G."/>
            <person name="Nemeth J.B."/>
            <person name="Barry K."/>
            <person name="Hainaut M."/>
            <person name="Henrissat B."/>
            <person name="Johnson J."/>
            <person name="Kuo A."/>
            <person name="Lim J.H.P."/>
            <person name="Lipzen A."/>
            <person name="Nolan M."/>
            <person name="Ohm R.A."/>
            <person name="Tamas L."/>
            <person name="Grigoriev I.V."/>
            <person name="Spatafora J.W."/>
            <person name="Nagy L.G."/>
            <person name="Kovacs G.M."/>
        </authorList>
    </citation>
    <scope>NUCLEOTIDE SEQUENCE [LARGE SCALE GENOMIC DNA]</scope>
    <source>
        <strain evidence="2 3">DSE2036</strain>
    </source>
</reference>
<feature type="transmembrane region" description="Helical" evidence="1">
    <location>
        <begin position="107"/>
        <end position="126"/>
    </location>
</feature>
<dbReference type="AlphaFoldDB" id="A0A2V1DF75"/>
<dbReference type="EMBL" id="KZ805457">
    <property type="protein sequence ID" value="PVH96685.1"/>
    <property type="molecule type" value="Genomic_DNA"/>
</dbReference>
<evidence type="ECO:0008006" key="4">
    <source>
        <dbReference type="Google" id="ProtNLM"/>
    </source>
</evidence>
<evidence type="ECO:0000313" key="3">
    <source>
        <dbReference type="Proteomes" id="UP000244855"/>
    </source>
</evidence>
<dbReference type="Proteomes" id="UP000244855">
    <property type="component" value="Unassembled WGS sequence"/>
</dbReference>
<evidence type="ECO:0000313" key="2">
    <source>
        <dbReference type="EMBL" id="PVH96685.1"/>
    </source>
</evidence>
<keyword evidence="1" id="KW-0812">Transmembrane</keyword>
<evidence type="ECO:0000256" key="1">
    <source>
        <dbReference type="SAM" id="Phobius"/>
    </source>
</evidence>
<keyword evidence="3" id="KW-1185">Reference proteome</keyword>
<dbReference type="OrthoDB" id="4582561at2759"/>
<sequence>MNNVLDIPFTAFNASRNCTAFGLWRDEMVARKETTKTLASFLRTSIFPRPSNNISDGDLVVWWEHFMAAPLTRQTDKIPLQDTTFLCIKEVCETVSWEGNSEISGMLIGYLVETILVAIYTIAFVLHRRKQSNDATESPQDTRLGYVYASFRGSACIFLTTALVFSSAVQIASVMVTIQVLTSGGDWIEVATSIDISLFSLLAVVILSIQVSASHPELRHYKARTIYNIFATLMFWAQLIIYISAYKLSLYKGNDFPLPPGALNQLKIFTPDEILLLCLLVRGQSVFTSTTIFWTGGAVILTAWAVIPFVVRSPSKTSATNTSPQSRRPLTRFEISLFIGGWIGWVAVFASYIAHRIVYLRLKEKLEKDAASLSTVDTLPNKAELEA</sequence>
<keyword evidence="1" id="KW-1133">Transmembrane helix</keyword>
<gene>
    <name evidence="2" type="ORF">DM02DRAFT_631766</name>
</gene>
<feature type="transmembrane region" description="Helical" evidence="1">
    <location>
        <begin position="146"/>
        <end position="176"/>
    </location>
</feature>
<protein>
    <recommendedName>
        <fullName evidence="4">Transmembrane protein</fullName>
    </recommendedName>
</protein>
<keyword evidence="1" id="KW-0472">Membrane</keyword>
<feature type="transmembrane region" description="Helical" evidence="1">
    <location>
        <begin position="225"/>
        <end position="245"/>
    </location>
</feature>
<feature type="transmembrane region" description="Helical" evidence="1">
    <location>
        <begin position="332"/>
        <end position="354"/>
    </location>
</feature>
<accession>A0A2V1DF75</accession>
<organism evidence="2 3">
    <name type="scientific">Periconia macrospinosa</name>
    <dbReference type="NCBI Taxonomy" id="97972"/>
    <lineage>
        <taxon>Eukaryota</taxon>
        <taxon>Fungi</taxon>
        <taxon>Dikarya</taxon>
        <taxon>Ascomycota</taxon>
        <taxon>Pezizomycotina</taxon>
        <taxon>Dothideomycetes</taxon>
        <taxon>Pleosporomycetidae</taxon>
        <taxon>Pleosporales</taxon>
        <taxon>Massarineae</taxon>
        <taxon>Periconiaceae</taxon>
        <taxon>Periconia</taxon>
    </lineage>
</organism>